<accession>A0A8S3Y2A2</accession>
<proteinExistence type="predicted"/>
<organism evidence="1 2">
    <name type="scientific">Parnassius apollo</name>
    <name type="common">Apollo butterfly</name>
    <name type="synonym">Papilio apollo</name>
    <dbReference type="NCBI Taxonomy" id="110799"/>
    <lineage>
        <taxon>Eukaryota</taxon>
        <taxon>Metazoa</taxon>
        <taxon>Ecdysozoa</taxon>
        <taxon>Arthropoda</taxon>
        <taxon>Hexapoda</taxon>
        <taxon>Insecta</taxon>
        <taxon>Pterygota</taxon>
        <taxon>Neoptera</taxon>
        <taxon>Endopterygota</taxon>
        <taxon>Lepidoptera</taxon>
        <taxon>Glossata</taxon>
        <taxon>Ditrysia</taxon>
        <taxon>Papilionoidea</taxon>
        <taxon>Papilionidae</taxon>
        <taxon>Parnassiinae</taxon>
        <taxon>Parnassini</taxon>
        <taxon>Parnassius</taxon>
        <taxon>Parnassius</taxon>
    </lineage>
</organism>
<keyword evidence="2" id="KW-1185">Reference proteome</keyword>
<protein>
    <submittedName>
        <fullName evidence="1">(apollo) hypothetical protein</fullName>
    </submittedName>
</protein>
<evidence type="ECO:0000313" key="1">
    <source>
        <dbReference type="EMBL" id="CAG5052542.1"/>
    </source>
</evidence>
<comment type="caution">
    <text evidence="1">The sequence shown here is derived from an EMBL/GenBank/DDBJ whole genome shotgun (WGS) entry which is preliminary data.</text>
</comment>
<dbReference type="AlphaFoldDB" id="A0A8S3Y2A2"/>
<sequence>MSHYEFYDIKSLQEYKLVKNKEGEKVKSSDIKVLKVEMSENVSDGIKVFYKTSYLQDAFKEINLQKLSRARPQLKQLYSSRISLSAAKKADLKKLISERAIPLYYACSFYNFVLN</sequence>
<gene>
    <name evidence="1" type="ORF">PAPOLLO_LOCUS25396</name>
</gene>
<dbReference type="Proteomes" id="UP000691718">
    <property type="component" value="Unassembled WGS sequence"/>
</dbReference>
<dbReference type="EMBL" id="CAJQZP010001531">
    <property type="protein sequence ID" value="CAG5052542.1"/>
    <property type="molecule type" value="Genomic_DNA"/>
</dbReference>
<name>A0A8S3Y2A2_PARAO</name>
<evidence type="ECO:0000313" key="2">
    <source>
        <dbReference type="Proteomes" id="UP000691718"/>
    </source>
</evidence>
<reference evidence="1" key="1">
    <citation type="submission" date="2021-04" db="EMBL/GenBank/DDBJ databases">
        <authorList>
            <person name="Tunstrom K."/>
        </authorList>
    </citation>
    <scope>NUCLEOTIDE SEQUENCE</scope>
</reference>